<dbReference type="Pfam" id="PF05270">
    <property type="entry name" value="AbfB"/>
    <property type="match status" value="1"/>
</dbReference>
<dbReference type="Proteomes" id="UP000466931">
    <property type="component" value="Chromosome"/>
</dbReference>
<proteinExistence type="predicted"/>
<dbReference type="Gene3D" id="2.80.10.50">
    <property type="match status" value="1"/>
</dbReference>
<dbReference type="GO" id="GO:0046556">
    <property type="term" value="F:alpha-L-arabinofuranosidase activity"/>
    <property type="evidence" value="ECO:0007669"/>
    <property type="project" value="InterPro"/>
</dbReference>
<dbReference type="InterPro" id="IPR007934">
    <property type="entry name" value="AbfB_ABD"/>
</dbReference>
<reference evidence="2" key="1">
    <citation type="journal article" date="2019" name="Emerg. Microbes Infect.">
        <title>Comprehensive subspecies identification of 175 nontuberculous mycobacteria species based on 7547 genomic profiles.</title>
        <authorList>
            <person name="Matsumoto Y."/>
            <person name="Kinjo T."/>
            <person name="Motooka D."/>
            <person name="Nabeya D."/>
            <person name="Jung N."/>
            <person name="Uechi K."/>
            <person name="Horii T."/>
            <person name="Iida T."/>
            <person name="Fujita J."/>
            <person name="Nakamura S."/>
        </authorList>
    </citation>
    <scope>NUCLEOTIDE SEQUENCE [LARGE SCALE GENOMIC DNA]</scope>
    <source>
        <strain evidence="2">JCM 13671</strain>
    </source>
</reference>
<dbReference type="InterPro" id="IPR036195">
    <property type="entry name" value="AbfB_ABD_sf"/>
</dbReference>
<accession>A0A7I7XWF3</accession>
<name>A0A7I7XWF3_9MYCO</name>
<dbReference type="OrthoDB" id="3298420at2"/>
<dbReference type="GO" id="GO:0046373">
    <property type="term" value="P:L-arabinose metabolic process"/>
    <property type="evidence" value="ECO:0007669"/>
    <property type="project" value="InterPro"/>
</dbReference>
<dbReference type="EMBL" id="AP022612">
    <property type="protein sequence ID" value="BBZ33626.1"/>
    <property type="molecule type" value="Genomic_DNA"/>
</dbReference>
<reference evidence="2" key="2">
    <citation type="submission" date="2020-02" db="EMBL/GenBank/DDBJ databases">
        <authorList>
            <person name="Matsumoto Y."/>
            <person name="Motooka D."/>
            <person name="Nakamura S."/>
        </authorList>
    </citation>
    <scope>NUCLEOTIDE SEQUENCE</scope>
    <source>
        <strain evidence="2">JCM 13671</strain>
    </source>
</reference>
<keyword evidence="3" id="KW-1185">Reference proteome</keyword>
<evidence type="ECO:0000313" key="3">
    <source>
        <dbReference type="Proteomes" id="UP000466931"/>
    </source>
</evidence>
<feature type="domain" description="Alpha-L-arabinofuranosidase B arabinose-binding" evidence="1">
    <location>
        <begin position="93"/>
        <end position="163"/>
    </location>
</feature>
<gene>
    <name evidence="2" type="ORF">MCNF_22310</name>
</gene>
<organism evidence="2 3">
    <name type="scientific">Mycolicibacterium confluentis</name>
    <dbReference type="NCBI Taxonomy" id="28047"/>
    <lineage>
        <taxon>Bacteria</taxon>
        <taxon>Bacillati</taxon>
        <taxon>Actinomycetota</taxon>
        <taxon>Actinomycetes</taxon>
        <taxon>Mycobacteriales</taxon>
        <taxon>Mycobacteriaceae</taxon>
        <taxon>Mycolicibacterium</taxon>
    </lineage>
</organism>
<dbReference type="SUPFAM" id="SSF110221">
    <property type="entry name" value="AbfB domain"/>
    <property type="match status" value="1"/>
</dbReference>
<evidence type="ECO:0000259" key="1">
    <source>
        <dbReference type="Pfam" id="PF05270"/>
    </source>
</evidence>
<sequence>MTLISLFSNKFQDHFVVLRGGFADIATIATDQDREDATINWTGSGLVLGPGGTFGGFGQKGQLRRGSTPPGFLTMIATFDGNRIHEKFFDGIVDPERKAEVLRDSTFILEKGLIDPNQVSFRWAESSDIYIVQRNFQLFAQRAVTPDDFQAATFRMTNPLNAQNQ</sequence>
<dbReference type="RefSeq" id="WP_085150988.1">
    <property type="nucleotide sequence ID" value="NZ_AP022612.1"/>
</dbReference>
<evidence type="ECO:0000313" key="2">
    <source>
        <dbReference type="EMBL" id="BBZ33626.1"/>
    </source>
</evidence>
<protein>
    <recommendedName>
        <fullName evidence="1">Alpha-L-arabinofuranosidase B arabinose-binding domain-containing protein</fullName>
    </recommendedName>
</protein>
<dbReference type="AlphaFoldDB" id="A0A7I7XWF3"/>